<reference evidence="8 9" key="1">
    <citation type="submission" date="2019-03" db="EMBL/GenBank/DDBJ databases">
        <title>Genomic features of bacteria from cold environments.</title>
        <authorList>
            <person name="Shen L."/>
        </authorList>
    </citation>
    <scope>NUCLEOTIDE SEQUENCE [LARGE SCALE GENOMIC DNA]</scope>
    <source>
        <strain evidence="9">T3246-1</strain>
    </source>
</reference>
<evidence type="ECO:0000256" key="6">
    <source>
        <dbReference type="RuleBase" id="RU361157"/>
    </source>
</evidence>
<protein>
    <recommendedName>
        <fullName evidence="6">Transport permease protein</fullName>
    </recommendedName>
</protein>
<keyword evidence="4 6" id="KW-0472">Membrane</keyword>
<evidence type="ECO:0000313" key="8">
    <source>
        <dbReference type="EMBL" id="TDE95800.1"/>
    </source>
</evidence>
<keyword evidence="9" id="KW-1185">Reference proteome</keyword>
<dbReference type="PANTHER" id="PTHR43229">
    <property type="entry name" value="NODULATION PROTEIN J"/>
    <property type="match status" value="1"/>
</dbReference>
<dbReference type="InterPro" id="IPR051784">
    <property type="entry name" value="Nod_factor_ABC_transporter"/>
</dbReference>
<feature type="transmembrane region" description="Helical" evidence="6">
    <location>
        <begin position="154"/>
        <end position="179"/>
    </location>
</feature>
<evidence type="ECO:0000256" key="3">
    <source>
        <dbReference type="ARBA" id="ARBA00022989"/>
    </source>
</evidence>
<keyword evidence="6" id="KW-1003">Cell membrane</keyword>
<gene>
    <name evidence="8" type="ORF">EXU48_05940</name>
</gene>
<dbReference type="InterPro" id="IPR047817">
    <property type="entry name" value="ABC2_TM_bact-type"/>
</dbReference>
<keyword evidence="5" id="KW-0046">Antibiotic resistance</keyword>
<dbReference type="Pfam" id="PF12698">
    <property type="entry name" value="ABC2_membrane_3"/>
    <property type="match status" value="1"/>
</dbReference>
<evidence type="ECO:0000256" key="5">
    <source>
        <dbReference type="ARBA" id="ARBA00023251"/>
    </source>
</evidence>
<dbReference type="EMBL" id="SMNA01000003">
    <property type="protein sequence ID" value="TDE95800.1"/>
    <property type="molecule type" value="Genomic_DNA"/>
</dbReference>
<comment type="caution">
    <text evidence="8">The sequence shown here is derived from an EMBL/GenBank/DDBJ whole genome shotgun (WGS) entry which is preliminary data.</text>
</comment>
<evidence type="ECO:0000256" key="1">
    <source>
        <dbReference type="ARBA" id="ARBA00004141"/>
    </source>
</evidence>
<feature type="transmembrane region" description="Helical" evidence="6">
    <location>
        <begin position="186"/>
        <end position="205"/>
    </location>
</feature>
<dbReference type="RefSeq" id="WP_133106729.1">
    <property type="nucleotide sequence ID" value="NZ_SMNA01000003.1"/>
</dbReference>
<accession>A0ABY2EAB0</accession>
<organism evidence="8 9">
    <name type="scientific">Occultella glacieicola</name>
    <dbReference type="NCBI Taxonomy" id="2518684"/>
    <lineage>
        <taxon>Bacteria</taxon>
        <taxon>Bacillati</taxon>
        <taxon>Actinomycetota</taxon>
        <taxon>Actinomycetes</taxon>
        <taxon>Micrococcales</taxon>
        <taxon>Ruaniaceae</taxon>
        <taxon>Occultella</taxon>
    </lineage>
</organism>
<evidence type="ECO:0000259" key="7">
    <source>
        <dbReference type="PROSITE" id="PS51012"/>
    </source>
</evidence>
<dbReference type="PROSITE" id="PS51012">
    <property type="entry name" value="ABC_TM2"/>
    <property type="match status" value="1"/>
</dbReference>
<keyword evidence="6" id="KW-0813">Transport</keyword>
<feature type="transmembrane region" description="Helical" evidence="6">
    <location>
        <begin position="71"/>
        <end position="92"/>
    </location>
</feature>
<keyword evidence="3 6" id="KW-1133">Transmembrane helix</keyword>
<dbReference type="PANTHER" id="PTHR43229:SF2">
    <property type="entry name" value="NODULATION PROTEIN J"/>
    <property type="match status" value="1"/>
</dbReference>
<evidence type="ECO:0000256" key="2">
    <source>
        <dbReference type="ARBA" id="ARBA00022692"/>
    </source>
</evidence>
<dbReference type="InterPro" id="IPR013525">
    <property type="entry name" value="ABC2_TM"/>
</dbReference>
<proteinExistence type="inferred from homology"/>
<feature type="transmembrane region" description="Helical" evidence="6">
    <location>
        <begin position="113"/>
        <end position="142"/>
    </location>
</feature>
<comment type="subcellular location">
    <subcellularLocation>
        <location evidence="6">Cell membrane</location>
        <topology evidence="6">Multi-pass membrane protein</topology>
    </subcellularLocation>
    <subcellularLocation>
        <location evidence="1">Membrane</location>
        <topology evidence="1">Multi-pass membrane protein</topology>
    </subcellularLocation>
</comment>
<dbReference type="PIRSF" id="PIRSF006648">
    <property type="entry name" value="DrrB"/>
    <property type="match status" value="1"/>
</dbReference>
<dbReference type="PRINTS" id="PR00164">
    <property type="entry name" value="ABC2TRNSPORT"/>
</dbReference>
<dbReference type="Proteomes" id="UP000504882">
    <property type="component" value="Unassembled WGS sequence"/>
</dbReference>
<evidence type="ECO:0000256" key="4">
    <source>
        <dbReference type="ARBA" id="ARBA00023136"/>
    </source>
</evidence>
<name>A0ABY2EAB0_9MICO</name>
<feature type="transmembrane region" description="Helical" evidence="6">
    <location>
        <begin position="249"/>
        <end position="271"/>
    </location>
</feature>
<dbReference type="InterPro" id="IPR000412">
    <property type="entry name" value="ABC_2_transport"/>
</dbReference>
<keyword evidence="2 6" id="KW-0812">Transmembrane</keyword>
<sequence>MTATRETKAASAVGQVRQGGALGLIAVSAVTEVRSKLRTPEFAVGAIAIPVLLYAMFGLPNAGVLPGGTTVRTAFVVSMAAYGVISLAIFTFGEDVAKDRGQGWLRTLRATPVPVWTYLVGKVASAVVLAALIVAAIGVLAATAGGVRLDAGTWVALAALMIAGVLLFAPLGFAIAFLVRPRAAAVISNLIFLPLAFASGFFMPLSELPEVLGDIARYLPTFHYGQLAYAVVMPAEDITYWTGVATSPAWVHLLWVFGSAVVLGAAALIAARREAVTARG</sequence>
<comment type="similarity">
    <text evidence="6">Belongs to the ABC-2 integral membrane protein family.</text>
</comment>
<evidence type="ECO:0000313" key="9">
    <source>
        <dbReference type="Proteomes" id="UP000504882"/>
    </source>
</evidence>
<feature type="domain" description="ABC transmembrane type-2" evidence="7">
    <location>
        <begin position="41"/>
        <end position="274"/>
    </location>
</feature>
<feature type="transmembrane region" description="Helical" evidence="6">
    <location>
        <begin position="42"/>
        <end position="59"/>
    </location>
</feature>